<dbReference type="HOGENOM" id="CLU_2606283_0_0_1"/>
<dbReference type="AlphaFoldDB" id="A0A0D0C700"/>
<proteinExistence type="predicted"/>
<gene>
    <name evidence="1" type="ORF">GYMLUDRAFT_250255</name>
</gene>
<protein>
    <submittedName>
        <fullName evidence="1">Uncharacterized protein</fullName>
    </submittedName>
</protein>
<evidence type="ECO:0000313" key="2">
    <source>
        <dbReference type="Proteomes" id="UP000053593"/>
    </source>
</evidence>
<sequence>MPDLCEKYEVLQAEKISAIWVSKTGPAKMVAVKVNELQIMSNFVFDAADASTFGIVIWESFESSVRSSFWGWGPVDAFL</sequence>
<organism evidence="1 2">
    <name type="scientific">Collybiopsis luxurians FD-317 M1</name>
    <dbReference type="NCBI Taxonomy" id="944289"/>
    <lineage>
        <taxon>Eukaryota</taxon>
        <taxon>Fungi</taxon>
        <taxon>Dikarya</taxon>
        <taxon>Basidiomycota</taxon>
        <taxon>Agaricomycotina</taxon>
        <taxon>Agaricomycetes</taxon>
        <taxon>Agaricomycetidae</taxon>
        <taxon>Agaricales</taxon>
        <taxon>Marasmiineae</taxon>
        <taxon>Omphalotaceae</taxon>
        <taxon>Collybiopsis</taxon>
        <taxon>Collybiopsis luxurians</taxon>
    </lineage>
</organism>
<accession>A0A0D0C700</accession>
<keyword evidence="2" id="KW-1185">Reference proteome</keyword>
<dbReference type="OrthoDB" id="3253416at2759"/>
<reference evidence="1 2" key="1">
    <citation type="submission" date="2014-04" db="EMBL/GenBank/DDBJ databases">
        <title>Evolutionary Origins and Diversification of the Mycorrhizal Mutualists.</title>
        <authorList>
            <consortium name="DOE Joint Genome Institute"/>
            <consortium name="Mycorrhizal Genomics Consortium"/>
            <person name="Kohler A."/>
            <person name="Kuo A."/>
            <person name="Nagy L.G."/>
            <person name="Floudas D."/>
            <person name="Copeland A."/>
            <person name="Barry K.W."/>
            <person name="Cichocki N."/>
            <person name="Veneault-Fourrey C."/>
            <person name="LaButti K."/>
            <person name="Lindquist E.A."/>
            <person name="Lipzen A."/>
            <person name="Lundell T."/>
            <person name="Morin E."/>
            <person name="Murat C."/>
            <person name="Riley R."/>
            <person name="Ohm R."/>
            <person name="Sun H."/>
            <person name="Tunlid A."/>
            <person name="Henrissat B."/>
            <person name="Grigoriev I.V."/>
            <person name="Hibbett D.S."/>
            <person name="Martin F."/>
        </authorList>
    </citation>
    <scope>NUCLEOTIDE SEQUENCE [LARGE SCALE GENOMIC DNA]</scope>
    <source>
        <strain evidence="1 2">FD-317 M1</strain>
    </source>
</reference>
<name>A0A0D0C700_9AGAR</name>
<dbReference type="EMBL" id="KN834826">
    <property type="protein sequence ID" value="KIK53667.1"/>
    <property type="molecule type" value="Genomic_DNA"/>
</dbReference>
<dbReference type="Proteomes" id="UP000053593">
    <property type="component" value="Unassembled WGS sequence"/>
</dbReference>
<evidence type="ECO:0000313" key="1">
    <source>
        <dbReference type="EMBL" id="KIK53667.1"/>
    </source>
</evidence>